<dbReference type="Proteomes" id="UP000001514">
    <property type="component" value="Unassembled WGS sequence"/>
</dbReference>
<protein>
    <recommendedName>
        <fullName evidence="4">PPPDE domain-containing protein</fullName>
    </recommendedName>
</protein>
<dbReference type="EMBL" id="GL377579">
    <property type="protein sequence ID" value="EFJ28291.1"/>
    <property type="molecule type" value="Genomic_DNA"/>
</dbReference>
<feature type="non-terminal residue" evidence="6">
    <location>
        <position position="143"/>
    </location>
</feature>
<dbReference type="GO" id="GO:0006508">
    <property type="term" value="P:proteolysis"/>
    <property type="evidence" value="ECO:0007669"/>
    <property type="project" value="UniProtKB-KW"/>
</dbReference>
<evidence type="ECO:0000313" key="7">
    <source>
        <dbReference type="Proteomes" id="UP000001514"/>
    </source>
</evidence>
<dbReference type="InterPro" id="IPR042266">
    <property type="entry name" value="PPPDE_sf"/>
</dbReference>
<keyword evidence="3" id="KW-0378">Hydrolase</keyword>
<proteinExistence type="inferred from homology"/>
<sequence length="143" mass="16023">RMPVYLNVYDLSPINGYMYWVGLGMFHSGIEVHGVEYSFGAHDFSSSGVFEVIPRSCPGYTFRKAMVLGSTELSAGDVRELIERMSIAYTGDSYHLILRNCNHFTNEVSLRLTGCAIPGWVNRLANIGMCSFGSCIMCYRLRV</sequence>
<reference evidence="6 7" key="1">
    <citation type="journal article" date="2011" name="Science">
        <title>The Selaginella genome identifies genetic changes associated with the evolution of vascular plants.</title>
        <authorList>
            <person name="Banks J.A."/>
            <person name="Nishiyama T."/>
            <person name="Hasebe M."/>
            <person name="Bowman J.L."/>
            <person name="Gribskov M."/>
            <person name="dePamphilis C."/>
            <person name="Albert V.A."/>
            <person name="Aono N."/>
            <person name="Aoyama T."/>
            <person name="Ambrose B.A."/>
            <person name="Ashton N.W."/>
            <person name="Axtell M.J."/>
            <person name="Barker E."/>
            <person name="Barker M.S."/>
            <person name="Bennetzen J.L."/>
            <person name="Bonawitz N.D."/>
            <person name="Chapple C."/>
            <person name="Cheng C."/>
            <person name="Correa L.G."/>
            <person name="Dacre M."/>
            <person name="DeBarry J."/>
            <person name="Dreyer I."/>
            <person name="Elias M."/>
            <person name="Engstrom E.M."/>
            <person name="Estelle M."/>
            <person name="Feng L."/>
            <person name="Finet C."/>
            <person name="Floyd S.K."/>
            <person name="Frommer W.B."/>
            <person name="Fujita T."/>
            <person name="Gramzow L."/>
            <person name="Gutensohn M."/>
            <person name="Harholt J."/>
            <person name="Hattori M."/>
            <person name="Heyl A."/>
            <person name="Hirai T."/>
            <person name="Hiwatashi Y."/>
            <person name="Ishikawa M."/>
            <person name="Iwata M."/>
            <person name="Karol K.G."/>
            <person name="Koehler B."/>
            <person name="Kolukisaoglu U."/>
            <person name="Kubo M."/>
            <person name="Kurata T."/>
            <person name="Lalonde S."/>
            <person name="Li K."/>
            <person name="Li Y."/>
            <person name="Litt A."/>
            <person name="Lyons E."/>
            <person name="Manning G."/>
            <person name="Maruyama T."/>
            <person name="Michael T.P."/>
            <person name="Mikami K."/>
            <person name="Miyazaki S."/>
            <person name="Morinaga S."/>
            <person name="Murata T."/>
            <person name="Mueller-Roeber B."/>
            <person name="Nelson D.R."/>
            <person name="Obara M."/>
            <person name="Oguri Y."/>
            <person name="Olmstead R.G."/>
            <person name="Onodera N."/>
            <person name="Petersen B.L."/>
            <person name="Pils B."/>
            <person name="Prigge M."/>
            <person name="Rensing S.A."/>
            <person name="Riano-Pachon D.M."/>
            <person name="Roberts A.W."/>
            <person name="Sato Y."/>
            <person name="Scheller H.V."/>
            <person name="Schulz B."/>
            <person name="Schulz C."/>
            <person name="Shakirov E.V."/>
            <person name="Shibagaki N."/>
            <person name="Shinohara N."/>
            <person name="Shippen D.E."/>
            <person name="Soerensen I."/>
            <person name="Sotooka R."/>
            <person name="Sugimoto N."/>
            <person name="Sugita M."/>
            <person name="Sumikawa N."/>
            <person name="Tanurdzic M."/>
            <person name="Theissen G."/>
            <person name="Ulvskov P."/>
            <person name="Wakazuki S."/>
            <person name="Weng J.K."/>
            <person name="Willats W.W."/>
            <person name="Wipf D."/>
            <person name="Wolf P.G."/>
            <person name="Yang L."/>
            <person name="Zimmer A.D."/>
            <person name="Zhu Q."/>
            <person name="Mitros T."/>
            <person name="Hellsten U."/>
            <person name="Loque D."/>
            <person name="Otillar R."/>
            <person name="Salamov A."/>
            <person name="Schmutz J."/>
            <person name="Shapiro H."/>
            <person name="Lindquist E."/>
            <person name="Lucas S."/>
            <person name="Rokhsar D."/>
            <person name="Grigoriev I.V."/>
        </authorList>
    </citation>
    <scope>NUCLEOTIDE SEQUENCE [LARGE SCALE GENOMIC DNA]</scope>
</reference>
<evidence type="ECO:0000256" key="2">
    <source>
        <dbReference type="ARBA" id="ARBA00022670"/>
    </source>
</evidence>
<feature type="domain" description="PPPDE" evidence="4">
    <location>
        <begin position="2"/>
        <end position="131"/>
    </location>
</feature>
<feature type="non-terminal residue" evidence="6">
    <location>
        <position position="1"/>
    </location>
</feature>
<dbReference type="KEGG" id="smo:SELMODRAFT_68072"/>
<dbReference type="AlphaFoldDB" id="D8RHJ4"/>
<dbReference type="STRING" id="88036.D8RHJ4"/>
<accession>D8RHJ4</accession>
<evidence type="ECO:0000313" key="6">
    <source>
        <dbReference type="EMBL" id="EFJ28291.1"/>
    </source>
</evidence>
<evidence type="ECO:0000259" key="4">
    <source>
        <dbReference type="PROSITE" id="PS51858"/>
    </source>
</evidence>
<dbReference type="OMA" id="IHLGHTH"/>
<gene>
    <name evidence="5" type="ORF">SELMODRAFT_58099</name>
    <name evidence="6" type="ORF">SELMODRAFT_68072</name>
</gene>
<dbReference type="Gramene" id="EFJ20314">
    <property type="protein sequence ID" value="EFJ20314"/>
    <property type="gene ID" value="SELMODRAFT_58099"/>
</dbReference>
<evidence type="ECO:0000313" key="5">
    <source>
        <dbReference type="EMBL" id="EFJ20314.1"/>
    </source>
</evidence>
<dbReference type="HOGENOM" id="CLU_069001_5_2_1"/>
<dbReference type="GO" id="GO:0101005">
    <property type="term" value="F:deubiquitinase activity"/>
    <property type="evidence" value="ECO:0000318"/>
    <property type="project" value="GO_Central"/>
</dbReference>
<dbReference type="EMBL" id="GL377602">
    <property type="protein sequence ID" value="EFJ20314.1"/>
    <property type="molecule type" value="Genomic_DNA"/>
</dbReference>
<evidence type="ECO:0000256" key="1">
    <source>
        <dbReference type="ARBA" id="ARBA00008140"/>
    </source>
</evidence>
<dbReference type="SMART" id="SM01179">
    <property type="entry name" value="DUF862"/>
    <property type="match status" value="1"/>
</dbReference>
<name>D8RHJ4_SELML</name>
<dbReference type="OrthoDB" id="412286at2759"/>
<dbReference type="InterPro" id="IPR008580">
    <property type="entry name" value="PPPDE_dom"/>
</dbReference>
<dbReference type="Gramene" id="EFJ28291">
    <property type="protein sequence ID" value="EFJ28291"/>
    <property type="gene ID" value="SELMODRAFT_68072"/>
</dbReference>
<dbReference type="PROSITE" id="PS51858">
    <property type="entry name" value="PPPDE"/>
    <property type="match status" value="1"/>
</dbReference>
<keyword evidence="2" id="KW-0645">Protease</keyword>
<comment type="similarity">
    <text evidence="1">Belongs to the DeSI family.</text>
</comment>
<dbReference type="Gene3D" id="3.90.1720.30">
    <property type="entry name" value="PPPDE domains"/>
    <property type="match status" value="1"/>
</dbReference>
<dbReference type="PANTHER" id="PTHR12378:SF10">
    <property type="entry name" value="OS04G0548000 PROTEIN"/>
    <property type="match status" value="1"/>
</dbReference>
<dbReference type="PANTHER" id="PTHR12378">
    <property type="entry name" value="DESUMOYLATING ISOPEPTIDASE"/>
    <property type="match status" value="1"/>
</dbReference>
<evidence type="ECO:0000256" key="3">
    <source>
        <dbReference type="ARBA" id="ARBA00022801"/>
    </source>
</evidence>
<dbReference type="InParanoid" id="D8RHJ4"/>
<dbReference type="Pfam" id="PF05903">
    <property type="entry name" value="Peptidase_C97"/>
    <property type="match status" value="1"/>
</dbReference>
<dbReference type="KEGG" id="smo:SELMODRAFT_58099"/>
<dbReference type="eggNOG" id="KOG0324">
    <property type="taxonomic scope" value="Eukaryota"/>
</dbReference>
<organism evidence="7">
    <name type="scientific">Selaginella moellendorffii</name>
    <name type="common">Spikemoss</name>
    <dbReference type="NCBI Taxonomy" id="88036"/>
    <lineage>
        <taxon>Eukaryota</taxon>
        <taxon>Viridiplantae</taxon>
        <taxon>Streptophyta</taxon>
        <taxon>Embryophyta</taxon>
        <taxon>Tracheophyta</taxon>
        <taxon>Lycopodiopsida</taxon>
        <taxon>Selaginellales</taxon>
        <taxon>Selaginellaceae</taxon>
        <taxon>Selaginella</taxon>
    </lineage>
</organism>
<keyword evidence="7" id="KW-1185">Reference proteome</keyword>